<accession>A0A0R3Q042</accession>
<dbReference type="PANTHER" id="PTHR28495">
    <property type="entry name" value="HYPOTHETICAL PROTEIN LOC100359752"/>
    <property type="match status" value="1"/>
</dbReference>
<dbReference type="Proteomes" id="UP000267027">
    <property type="component" value="Unassembled WGS sequence"/>
</dbReference>
<protein>
    <submittedName>
        <fullName evidence="4">DUF4708 domain-containing protein</fullName>
    </submittedName>
</protein>
<evidence type="ECO:0000313" key="2">
    <source>
        <dbReference type="EMBL" id="VDM63835.1"/>
    </source>
</evidence>
<gene>
    <name evidence="2" type="ORF">ACOC_LOCUS12250</name>
</gene>
<reference evidence="2 3" key="2">
    <citation type="submission" date="2018-11" db="EMBL/GenBank/DDBJ databases">
        <authorList>
            <consortium name="Pathogen Informatics"/>
        </authorList>
    </citation>
    <scope>NUCLEOTIDE SEQUENCE [LARGE SCALE GENOMIC DNA]</scope>
    <source>
        <strain evidence="2 3">Costa Rica</strain>
    </source>
</reference>
<dbReference type="STRING" id="334426.A0A0R3Q042"/>
<dbReference type="OrthoDB" id="5776370at2759"/>
<dbReference type="Pfam" id="PF15813">
    <property type="entry name" value="DUF4708"/>
    <property type="match status" value="1"/>
</dbReference>
<name>A0A0R3Q042_ANGCS</name>
<evidence type="ECO:0000313" key="4">
    <source>
        <dbReference type="WBParaSite" id="ACOC_0001224901-mRNA-1"/>
    </source>
</evidence>
<keyword evidence="3" id="KW-1185">Reference proteome</keyword>
<proteinExistence type="predicted"/>
<dbReference type="OMA" id="IHRKIPE"/>
<dbReference type="InterPro" id="IPR031643">
    <property type="entry name" value="DUF4708"/>
</dbReference>
<dbReference type="AlphaFoldDB" id="A0A0R3Q042"/>
<feature type="domain" description="DUF4708" evidence="1">
    <location>
        <begin position="15"/>
        <end position="251"/>
    </location>
</feature>
<evidence type="ECO:0000259" key="1">
    <source>
        <dbReference type="Pfam" id="PF15813"/>
    </source>
</evidence>
<organism evidence="4">
    <name type="scientific">Angiostrongylus costaricensis</name>
    <name type="common">Nematode worm</name>
    <dbReference type="NCBI Taxonomy" id="334426"/>
    <lineage>
        <taxon>Eukaryota</taxon>
        <taxon>Metazoa</taxon>
        <taxon>Ecdysozoa</taxon>
        <taxon>Nematoda</taxon>
        <taxon>Chromadorea</taxon>
        <taxon>Rhabditida</taxon>
        <taxon>Rhabditina</taxon>
        <taxon>Rhabditomorpha</taxon>
        <taxon>Strongyloidea</taxon>
        <taxon>Metastrongylidae</taxon>
        <taxon>Angiostrongylus</taxon>
    </lineage>
</organism>
<reference evidence="4" key="1">
    <citation type="submission" date="2017-02" db="UniProtKB">
        <authorList>
            <consortium name="WormBaseParasite"/>
        </authorList>
    </citation>
    <scope>IDENTIFICATION</scope>
</reference>
<dbReference type="PANTHER" id="PTHR28495:SF1">
    <property type="entry name" value="GENE, 17266-RELATED"/>
    <property type="match status" value="1"/>
</dbReference>
<sequence length="373" mass="42703">MYQLCSIDPESCSVLHLEINQEVDDRSTSPHGVQQKMCRDLLSAFSTYGILVAPQRCLKEIMIVGRSDCFSNETVDFQGWLTKEFLTIKASNQADCLSVEECVRFSIFVWLESHQYYRCGSDLIKGPFLGETSSNLTRILFTVHCTSIGEVFLRISPETVRLYPLTVGLVGNRSEQHRWVFCLPKLSRGQVVRRYRQLPSDSAFANYLEMRAYWKNCHGYDLPLEEPETYCDVLFKGLRSPFLYPDFCVLSSEPEVLHFREEYATTVAAINEVLQAFASKKHHICMEEVKRGCFCLYTVFCFIYSVNLSHIPWGGVMVGENVFTMNIVPDDVMNQTRGIGFPRKAVKFKTEQPFATASLQQGNVRSSLRLFIL</sequence>
<dbReference type="EMBL" id="UYYA01004953">
    <property type="protein sequence ID" value="VDM63835.1"/>
    <property type="molecule type" value="Genomic_DNA"/>
</dbReference>
<dbReference type="WBParaSite" id="ACOC_0001224901-mRNA-1">
    <property type="protein sequence ID" value="ACOC_0001224901-mRNA-1"/>
    <property type="gene ID" value="ACOC_0001224901"/>
</dbReference>
<evidence type="ECO:0000313" key="3">
    <source>
        <dbReference type="Proteomes" id="UP000267027"/>
    </source>
</evidence>